<sequence>MAHVGSYMFNNMGHLGQDSVDETQRNVSNTRFASWTLSNYFSDTVSDSHVQFATQMPTVMFSGSSNGSGINGGLIDIDSALLLKTEGERPLEKLSLAERPFLTIPYLGRGSCDPSLESQLQQGEIVSDKKSVSTIMEKSFANYSLYPLDSKAEEYVKNPANTVEEAALSGWVRGGMATRDMSSDDKFKKNNRPSGTY</sequence>
<dbReference type="AlphaFoldDB" id="A0A6C0JP58"/>
<accession>A0A6C0JP58</accession>
<protein>
    <submittedName>
        <fullName evidence="1">Uncharacterized protein</fullName>
    </submittedName>
</protein>
<organism evidence="1">
    <name type="scientific">viral metagenome</name>
    <dbReference type="NCBI Taxonomy" id="1070528"/>
    <lineage>
        <taxon>unclassified sequences</taxon>
        <taxon>metagenomes</taxon>
        <taxon>organismal metagenomes</taxon>
    </lineage>
</organism>
<evidence type="ECO:0000313" key="1">
    <source>
        <dbReference type="EMBL" id="QHU06217.1"/>
    </source>
</evidence>
<dbReference type="EMBL" id="MN740431">
    <property type="protein sequence ID" value="QHU06217.1"/>
    <property type="molecule type" value="Genomic_DNA"/>
</dbReference>
<name>A0A6C0JP58_9ZZZZ</name>
<reference evidence="1" key="1">
    <citation type="journal article" date="2020" name="Nature">
        <title>Giant virus diversity and host interactions through global metagenomics.</title>
        <authorList>
            <person name="Schulz F."/>
            <person name="Roux S."/>
            <person name="Paez-Espino D."/>
            <person name="Jungbluth S."/>
            <person name="Walsh D.A."/>
            <person name="Denef V.J."/>
            <person name="McMahon K.D."/>
            <person name="Konstantinidis K.T."/>
            <person name="Eloe-Fadrosh E.A."/>
            <person name="Kyrpides N.C."/>
            <person name="Woyke T."/>
        </authorList>
    </citation>
    <scope>NUCLEOTIDE SEQUENCE</scope>
    <source>
        <strain evidence="1">GVMAG-M-3300027747-57</strain>
    </source>
</reference>
<proteinExistence type="predicted"/>